<reference evidence="7" key="1">
    <citation type="submission" date="2021-05" db="EMBL/GenBank/DDBJ databases">
        <title>Novel Bacillus species.</title>
        <authorList>
            <person name="Liu G."/>
        </authorList>
    </citation>
    <scope>NUCLEOTIDE SEQUENCE</scope>
    <source>
        <strain evidence="7 9">FJAT-50051</strain>
    </source>
</reference>
<evidence type="ECO:0000256" key="3">
    <source>
        <dbReference type="ARBA" id="ARBA00022723"/>
    </source>
</evidence>
<dbReference type="Pfam" id="PF10070">
    <property type="entry name" value="DabA"/>
    <property type="match status" value="1"/>
</dbReference>
<evidence type="ECO:0000256" key="5">
    <source>
        <dbReference type="ARBA" id="ARBA00023136"/>
    </source>
</evidence>
<evidence type="ECO:0000313" key="9">
    <source>
        <dbReference type="Proteomes" id="UP000677265"/>
    </source>
</evidence>
<comment type="similarity">
    <text evidence="6">Belongs to the inorganic carbon transporter (TC 9.A.2) DabA family.</text>
</comment>
<keyword evidence="5 6" id="KW-0472">Membrane</keyword>
<dbReference type="AlphaFoldDB" id="A0A942YBL1"/>
<comment type="function">
    <text evidence="6">Part of an energy-coupled inorganic carbon pump.</text>
</comment>
<evidence type="ECO:0000313" key="7">
    <source>
        <dbReference type="EMBL" id="MBS4183910.1"/>
    </source>
</evidence>
<evidence type="ECO:0000313" key="8">
    <source>
        <dbReference type="EMBL" id="MCH6265014.1"/>
    </source>
</evidence>
<evidence type="ECO:0000256" key="6">
    <source>
        <dbReference type="HAMAP-Rule" id="MF_01871"/>
    </source>
</evidence>
<dbReference type="PANTHER" id="PTHR38344">
    <property type="entry name" value="UPF0753 PROTEIN AQ_863"/>
    <property type="match status" value="1"/>
</dbReference>
<evidence type="ECO:0000256" key="2">
    <source>
        <dbReference type="ARBA" id="ARBA00022475"/>
    </source>
</evidence>
<dbReference type="InterPro" id="IPR018752">
    <property type="entry name" value="DabA"/>
</dbReference>
<dbReference type="EMBL" id="JAGYPE010000004">
    <property type="protein sequence ID" value="MBS4183910.1"/>
    <property type="molecule type" value="Genomic_DNA"/>
</dbReference>
<feature type="binding site" evidence="6">
    <location>
        <position position="397"/>
    </location>
    <ligand>
        <name>Zn(2+)</name>
        <dbReference type="ChEBI" id="CHEBI:29105"/>
    </ligand>
</feature>
<keyword evidence="9" id="KW-1185">Reference proteome</keyword>
<comment type="subunit">
    <text evidence="6">Forms a complex with DabB.</text>
</comment>
<keyword evidence="4 6" id="KW-0862">Zinc</keyword>
<feature type="binding site" evidence="6">
    <location>
        <position position="395"/>
    </location>
    <ligand>
        <name>Zn(2+)</name>
        <dbReference type="ChEBI" id="CHEBI:29105"/>
    </ligand>
</feature>
<feature type="binding site" evidence="6">
    <location>
        <position position="593"/>
    </location>
    <ligand>
        <name>Zn(2+)</name>
        <dbReference type="ChEBI" id="CHEBI:29105"/>
    </ligand>
</feature>
<keyword evidence="1 6" id="KW-0813">Transport</keyword>
<keyword evidence="2 6" id="KW-1003">Cell membrane</keyword>
<proteinExistence type="inferred from homology"/>
<gene>
    <name evidence="6" type="primary">dabA</name>
    <name evidence="8" type="ORF">KHB02_005690</name>
    <name evidence="7" type="ORF">KHB02_21185</name>
</gene>
<dbReference type="HAMAP" id="MF_01871">
    <property type="entry name" value="DabA"/>
    <property type="match status" value="1"/>
</dbReference>
<name>A0A942YBL1_9BACI</name>
<evidence type="ECO:0000256" key="1">
    <source>
        <dbReference type="ARBA" id="ARBA00022448"/>
    </source>
</evidence>
<comment type="subcellular location">
    <subcellularLocation>
        <location evidence="6">Cell membrane</location>
        <topology evidence="6">Peripheral membrane protein</topology>
    </subcellularLocation>
</comment>
<accession>A0A942YBL1</accession>
<protein>
    <recommendedName>
        <fullName evidence="6">Probable inorganic carbon transporter subunit DabA</fullName>
    </recommendedName>
</protein>
<dbReference type="EMBL" id="JAGYPE020000006">
    <property type="protein sequence ID" value="MCH6265014.1"/>
    <property type="molecule type" value="Genomic_DNA"/>
</dbReference>
<keyword evidence="3 6" id="KW-0479">Metal-binding</keyword>
<dbReference type="Proteomes" id="UP000677265">
    <property type="component" value="Unassembled WGS sequence"/>
</dbReference>
<dbReference type="GO" id="GO:0005886">
    <property type="term" value="C:plasma membrane"/>
    <property type="evidence" value="ECO:0007669"/>
    <property type="project" value="UniProtKB-SubCell"/>
</dbReference>
<dbReference type="RefSeq" id="WP_213143840.1">
    <property type="nucleotide sequence ID" value="NZ_JAGYPE020000006.1"/>
</dbReference>
<sequence length="873" mass="98656">MTPTLARTLSWEKEQENLSLDIHDLVKSASEVIAPLGPISKFAARSPWAGLERLSFEQTARRFKDVSDIEIFPNASVLKSAREQGEIDVKFLKEGLQQWLKQHSSGLPLKVAEEFCRSALTKDLPSSDLTVQPEVKRLAKKLSGFKYQLKTRQSVKTLSQRFEQIGGESVLRDLNRHLIKWCKLFLDESQAVWSMPNREEGFYQAWRRMASLDPALTLEERKQIKNLPKEAGNALNEALSHLGIHPSESQEYLEAHLLALPGWAGMMLWRSQQHRNESSLLMDYLAVRISMELILMKPHLPLPTQGTEEGVLLESLIAAWLYWGNFSIKAWSQLPAAEQKARLNLAWQFDNIVRNRLWMEAWEKTYEQHLMEKIAVKQQPASMQKSPSVAQFVFCIDVRSEPFRRQLERTEGFETFGAAGFFGLPIETCKLDSHHSHPSLPVLNKPQFKVKEYLPESQYQPFHERQQAVNSLQGTFKTMKHNLLASMLLPEVSGPWLSMQTLTRTFLPRRAGRTFKKLLDTWFRKPDVKLTLDRMEDPAETEIPVGFSEEEKVQYVEQALKTIGLTDHFAPLVVICGHGSHSTNNPYAASLDCGACGGTSSAFNARVLAALCNLPNVRQALKARGISIPEETVFAAAEHVTTLDELHWVYLPHLSGKAEDAYTGIEAVLPKVSEEANAERIRELPSFKDRLKNPKAEAERLAEDWSEIRPEWGLAGNAAFVIGERSLTEACNLEGRVFLHNYNWKKDKNGSLLSGIIAGPGTVCQMINLQYYASAVAPHYYGSGNKATQTVTSGIGVMQGNASDLLSGLPWQSVMQSDDTVYHAPLRLLVVIQAPKEYVERLLNQDWSFFQKVQNGWLRLASIDPEGNWKSWS</sequence>
<comment type="cofactor">
    <cofactor evidence="6">
        <name>Zn(2+)</name>
        <dbReference type="ChEBI" id="CHEBI:29105"/>
    </cofactor>
</comment>
<comment type="caution">
    <text evidence="7">The sequence shown here is derived from an EMBL/GenBank/DDBJ whole genome shotgun (WGS) entry which is preliminary data.</text>
</comment>
<evidence type="ECO:0000256" key="4">
    <source>
        <dbReference type="ARBA" id="ARBA00022833"/>
    </source>
</evidence>
<organism evidence="7">
    <name type="scientific">Neobacillus citreus</name>
    <dbReference type="NCBI Taxonomy" id="2833578"/>
    <lineage>
        <taxon>Bacteria</taxon>
        <taxon>Bacillati</taxon>
        <taxon>Bacillota</taxon>
        <taxon>Bacilli</taxon>
        <taxon>Bacillales</taxon>
        <taxon>Bacillaceae</taxon>
        <taxon>Neobacillus</taxon>
    </lineage>
</organism>
<feature type="binding site" evidence="6">
    <location>
        <position position="578"/>
    </location>
    <ligand>
        <name>Zn(2+)</name>
        <dbReference type="ChEBI" id="CHEBI:29105"/>
    </ligand>
</feature>
<dbReference type="PANTHER" id="PTHR38344:SF1">
    <property type="entry name" value="INORGANIC CARBON TRANSPORTER SUBUNIT DABA-RELATED"/>
    <property type="match status" value="1"/>
</dbReference>
<dbReference type="GO" id="GO:0008270">
    <property type="term" value="F:zinc ion binding"/>
    <property type="evidence" value="ECO:0007669"/>
    <property type="project" value="UniProtKB-UniRule"/>
</dbReference>